<comment type="similarity">
    <text evidence="2">Belongs to the MHC class II family.</text>
</comment>
<dbReference type="Gene3D" id="2.60.40.10">
    <property type="entry name" value="Immunoglobulins"/>
    <property type="match status" value="1"/>
</dbReference>
<accession>A0AAV1QKM9</accession>
<keyword evidence="4" id="KW-0732">Signal</keyword>
<sequence>MIALDGEEMWYADFNKREGVYPLPPFIDPFRYPDGEYDRAEANQQICKENLKISRIGMKEIPLENDPPSTPIIYSRDKVELGVQNTMICHVTGFYPAPVKVYWTKNGKNVTEGTSINVPFPNKDGSFRQSSRLEFIPQLGDMYSCSVAHPTLSQPLTRIWDVEVLMFLSPDVDVLMFLSPDVEVLMFLSPDVEVLMFLSPDVELLMSLSPDVEVIMFLSPDVELLMFLSPDVEVLMFLSPDVEVLMCLSPDVEVLMFLSPDVEVLMSLSPDVEVLMFLSPDVELLMFLSPDVEVLMFLSPDVEVLMFLSPDVDVLMFLSPDVEVLMLLCVFCLQMWMC</sequence>
<keyword evidence="8" id="KW-0472">Membrane</keyword>
<keyword evidence="11" id="KW-0491">MHC II</keyword>
<dbReference type="InterPro" id="IPR003006">
    <property type="entry name" value="Ig/MHC_CS"/>
</dbReference>
<dbReference type="SMART" id="SM00407">
    <property type="entry name" value="IGc1"/>
    <property type="match status" value="1"/>
</dbReference>
<keyword evidence="5" id="KW-0391">Immunity</keyword>
<evidence type="ECO:0000256" key="11">
    <source>
        <dbReference type="ARBA" id="ARBA00023182"/>
    </source>
</evidence>
<dbReference type="PANTHER" id="PTHR19944:SF86">
    <property type="entry name" value="HLA CLASS II HISTOCOMPATIBILITY ANTIGEN, DR ALPHA CHAIN"/>
    <property type="match status" value="1"/>
</dbReference>
<evidence type="ECO:0000256" key="12">
    <source>
        <dbReference type="ARBA" id="ARBA00023319"/>
    </source>
</evidence>
<comment type="caution">
    <text evidence="14">The sequence shown here is derived from an EMBL/GenBank/DDBJ whole genome shotgun (WGS) entry which is preliminary data.</text>
</comment>
<proteinExistence type="inferred from homology"/>
<keyword evidence="12" id="KW-0393">Immunoglobulin domain</keyword>
<dbReference type="PROSITE" id="PS00290">
    <property type="entry name" value="IG_MHC"/>
    <property type="match status" value="1"/>
</dbReference>
<dbReference type="SMART" id="SM00920">
    <property type="entry name" value="MHC_II_alpha"/>
    <property type="match status" value="1"/>
</dbReference>
<dbReference type="InterPro" id="IPR011162">
    <property type="entry name" value="MHC_I/II-like_Ag-recog"/>
</dbReference>
<dbReference type="InterPro" id="IPR050160">
    <property type="entry name" value="MHC/Immunoglobulin"/>
</dbReference>
<evidence type="ECO:0000313" key="14">
    <source>
        <dbReference type="EMBL" id="CAK6983236.1"/>
    </source>
</evidence>
<dbReference type="InterPro" id="IPR007110">
    <property type="entry name" value="Ig-like_dom"/>
</dbReference>
<dbReference type="InterPro" id="IPR013783">
    <property type="entry name" value="Ig-like_fold"/>
</dbReference>
<organism evidence="14 15">
    <name type="scientific">Scomber scombrus</name>
    <name type="common">Atlantic mackerel</name>
    <name type="synonym">Scomber vernalis</name>
    <dbReference type="NCBI Taxonomy" id="13677"/>
    <lineage>
        <taxon>Eukaryota</taxon>
        <taxon>Metazoa</taxon>
        <taxon>Chordata</taxon>
        <taxon>Craniata</taxon>
        <taxon>Vertebrata</taxon>
        <taxon>Euteleostomi</taxon>
        <taxon>Actinopterygii</taxon>
        <taxon>Neopterygii</taxon>
        <taxon>Teleostei</taxon>
        <taxon>Neoteleostei</taxon>
        <taxon>Acanthomorphata</taxon>
        <taxon>Pelagiaria</taxon>
        <taxon>Scombriformes</taxon>
        <taxon>Scombridae</taxon>
        <taxon>Scomber</taxon>
    </lineage>
</organism>
<dbReference type="EMBL" id="CAWUFR010001243">
    <property type="protein sequence ID" value="CAK6983236.1"/>
    <property type="molecule type" value="Genomic_DNA"/>
</dbReference>
<dbReference type="SUPFAM" id="SSF48726">
    <property type="entry name" value="Immunoglobulin"/>
    <property type="match status" value="1"/>
</dbReference>
<evidence type="ECO:0000313" key="15">
    <source>
        <dbReference type="Proteomes" id="UP001314229"/>
    </source>
</evidence>
<dbReference type="Pfam" id="PF00993">
    <property type="entry name" value="MHC_II_alpha"/>
    <property type="match status" value="1"/>
</dbReference>
<dbReference type="InterPro" id="IPR036179">
    <property type="entry name" value="Ig-like_dom_sf"/>
</dbReference>
<name>A0AAV1QKM9_SCOSC</name>
<gene>
    <name evidence="14" type="ORF">FSCOSCO3_A033483</name>
</gene>
<dbReference type="PANTHER" id="PTHR19944">
    <property type="entry name" value="MHC CLASS II-RELATED"/>
    <property type="match status" value="1"/>
</dbReference>
<dbReference type="PROSITE" id="PS50835">
    <property type="entry name" value="IG_LIKE"/>
    <property type="match status" value="1"/>
</dbReference>
<dbReference type="GO" id="GO:0002504">
    <property type="term" value="P:antigen processing and presentation of peptide or polysaccharide antigen via MHC class II"/>
    <property type="evidence" value="ECO:0007669"/>
    <property type="project" value="UniProtKB-KW"/>
</dbReference>
<reference evidence="14 15" key="1">
    <citation type="submission" date="2024-01" db="EMBL/GenBank/DDBJ databases">
        <authorList>
            <person name="Alioto T."/>
            <person name="Alioto T."/>
            <person name="Gomez Garrido J."/>
        </authorList>
    </citation>
    <scope>NUCLEOTIDE SEQUENCE [LARGE SCALE GENOMIC DNA]</scope>
</reference>
<keyword evidence="6" id="KW-1133">Transmembrane helix</keyword>
<keyword evidence="9" id="KW-1015">Disulfide bond</keyword>
<dbReference type="AlphaFoldDB" id="A0AAV1QKM9"/>
<protein>
    <submittedName>
        <fullName evidence="14">MHC class II antigen alpha chain</fullName>
    </submittedName>
</protein>
<keyword evidence="3" id="KW-0812">Transmembrane</keyword>
<dbReference type="InterPro" id="IPR014745">
    <property type="entry name" value="MHC_II_a/b_N"/>
</dbReference>
<dbReference type="SUPFAM" id="SSF54452">
    <property type="entry name" value="MHC antigen-recognition domain"/>
    <property type="match status" value="1"/>
</dbReference>
<dbReference type="Proteomes" id="UP001314229">
    <property type="component" value="Unassembled WGS sequence"/>
</dbReference>
<keyword evidence="7" id="KW-1064">Adaptive immunity</keyword>
<evidence type="ECO:0000256" key="10">
    <source>
        <dbReference type="ARBA" id="ARBA00023180"/>
    </source>
</evidence>
<evidence type="ECO:0000256" key="6">
    <source>
        <dbReference type="ARBA" id="ARBA00022989"/>
    </source>
</evidence>
<evidence type="ECO:0000256" key="9">
    <source>
        <dbReference type="ARBA" id="ARBA00023157"/>
    </source>
</evidence>
<evidence type="ECO:0000259" key="13">
    <source>
        <dbReference type="PROSITE" id="PS50835"/>
    </source>
</evidence>
<evidence type="ECO:0000256" key="1">
    <source>
        <dbReference type="ARBA" id="ARBA00004479"/>
    </source>
</evidence>
<evidence type="ECO:0000256" key="3">
    <source>
        <dbReference type="ARBA" id="ARBA00022692"/>
    </source>
</evidence>
<dbReference type="Pfam" id="PF07654">
    <property type="entry name" value="C1-set"/>
    <property type="match status" value="1"/>
</dbReference>
<dbReference type="Gene3D" id="3.10.320.10">
    <property type="entry name" value="Class II Histocompatibility Antigen, M Beta Chain, Chain B, domain 1"/>
    <property type="match status" value="1"/>
</dbReference>
<dbReference type="GO" id="GO:0002250">
    <property type="term" value="P:adaptive immune response"/>
    <property type="evidence" value="ECO:0007669"/>
    <property type="project" value="UniProtKB-KW"/>
</dbReference>
<evidence type="ECO:0000256" key="7">
    <source>
        <dbReference type="ARBA" id="ARBA00023130"/>
    </source>
</evidence>
<evidence type="ECO:0000256" key="8">
    <source>
        <dbReference type="ARBA" id="ARBA00023136"/>
    </source>
</evidence>
<keyword evidence="10" id="KW-0325">Glycoprotein</keyword>
<evidence type="ECO:0000256" key="5">
    <source>
        <dbReference type="ARBA" id="ARBA00022859"/>
    </source>
</evidence>
<keyword evidence="15" id="KW-1185">Reference proteome</keyword>
<comment type="subcellular location">
    <subcellularLocation>
        <location evidence="1">Membrane</location>
        <topology evidence="1">Single-pass type I membrane protein</topology>
    </subcellularLocation>
</comment>
<dbReference type="InterPro" id="IPR001003">
    <property type="entry name" value="MHC_II_a_N"/>
</dbReference>
<feature type="domain" description="Ig-like" evidence="13">
    <location>
        <begin position="67"/>
        <end position="157"/>
    </location>
</feature>
<evidence type="ECO:0000256" key="2">
    <source>
        <dbReference type="ARBA" id="ARBA00007394"/>
    </source>
</evidence>
<dbReference type="InterPro" id="IPR003597">
    <property type="entry name" value="Ig_C1-set"/>
</dbReference>
<evidence type="ECO:0000256" key="4">
    <source>
        <dbReference type="ARBA" id="ARBA00022729"/>
    </source>
</evidence>
<dbReference type="GO" id="GO:0042613">
    <property type="term" value="C:MHC class II protein complex"/>
    <property type="evidence" value="ECO:0007669"/>
    <property type="project" value="UniProtKB-KW"/>
</dbReference>